<dbReference type="PIRSF" id="PIRSF035170">
    <property type="entry name" value="HD_phosphohydro"/>
    <property type="match status" value="1"/>
</dbReference>
<keyword evidence="1" id="KW-0378">Hydrolase</keyword>
<dbReference type="AlphaFoldDB" id="A0A8H2JYA8"/>
<name>A0A8H2JYA8_ACIRA</name>
<gene>
    <name evidence="1" type="ORF">FHY67_14525</name>
</gene>
<dbReference type="Gene3D" id="1.10.3210.10">
    <property type="entry name" value="Hypothetical protein af1432"/>
    <property type="match status" value="1"/>
</dbReference>
<dbReference type="EMBL" id="VFBM01000020">
    <property type="protein sequence ID" value="TNX86008.1"/>
    <property type="molecule type" value="Genomic_DNA"/>
</dbReference>
<dbReference type="RefSeq" id="WP_139880775.1">
    <property type="nucleotide sequence ID" value="NZ_VFBM01000020.1"/>
</dbReference>
<reference evidence="1 2" key="1">
    <citation type="submission" date="2019-06" db="EMBL/GenBank/DDBJ databases">
        <title>Genome of Acinetobacter radioresistens APH1, a phenol degrading strain.</title>
        <authorList>
            <person name="Liu Y."/>
        </authorList>
    </citation>
    <scope>NUCLEOTIDE SEQUENCE [LARGE SCALE GENOMIC DNA]</scope>
    <source>
        <strain evidence="1 2">APH1</strain>
    </source>
</reference>
<sequence>MQPKLERLKQYWQELQQTNALYLSDSLLQKLITAYQEPQRYYHTLQHIEECLDLYQPLKMCVNDPLAVELAIWFHDVVYEPKSDQNELKSAELMKQSLAPYMTIDQISKIYSWILATQTHELSEDDDLDLKTLLDIDLAILGSKPSRFAEYEQQIQQEYAWVSEGIYHEKRKKVLAHFYQAHPLFKTEYFQDKLENQAKINLEKVLKAN</sequence>
<dbReference type="PANTHER" id="PTHR21174">
    <property type="match status" value="1"/>
</dbReference>
<organism evidence="1 2">
    <name type="scientific">Acinetobacter radioresistens</name>
    <dbReference type="NCBI Taxonomy" id="40216"/>
    <lineage>
        <taxon>Bacteria</taxon>
        <taxon>Pseudomonadati</taxon>
        <taxon>Pseudomonadota</taxon>
        <taxon>Gammaproteobacteria</taxon>
        <taxon>Moraxellales</taxon>
        <taxon>Moraxellaceae</taxon>
        <taxon>Acinetobacter</taxon>
    </lineage>
</organism>
<dbReference type="SUPFAM" id="SSF109604">
    <property type="entry name" value="HD-domain/PDEase-like"/>
    <property type="match status" value="1"/>
</dbReference>
<dbReference type="Proteomes" id="UP000314285">
    <property type="component" value="Unassembled WGS sequence"/>
</dbReference>
<dbReference type="InterPro" id="IPR009218">
    <property type="entry name" value="HD_phosphohydro"/>
</dbReference>
<dbReference type="GO" id="GO:0016787">
    <property type="term" value="F:hydrolase activity"/>
    <property type="evidence" value="ECO:0007669"/>
    <property type="project" value="UniProtKB-KW"/>
</dbReference>
<accession>A0A8H2JYA8</accession>
<evidence type="ECO:0000313" key="2">
    <source>
        <dbReference type="Proteomes" id="UP000314285"/>
    </source>
</evidence>
<proteinExistence type="predicted"/>
<dbReference type="PANTHER" id="PTHR21174:SF0">
    <property type="entry name" value="HD PHOSPHOHYDROLASE FAMILY PROTEIN-RELATED"/>
    <property type="match status" value="1"/>
</dbReference>
<protein>
    <submittedName>
        <fullName evidence="1">Metal-dependent hydrolase</fullName>
    </submittedName>
</protein>
<evidence type="ECO:0000313" key="1">
    <source>
        <dbReference type="EMBL" id="TNX86008.1"/>
    </source>
</evidence>
<comment type="caution">
    <text evidence="1">The sequence shown here is derived from an EMBL/GenBank/DDBJ whole genome shotgun (WGS) entry which is preliminary data.</text>
</comment>